<feature type="region of interest" description="Disordered" evidence="1">
    <location>
        <begin position="136"/>
        <end position="158"/>
    </location>
</feature>
<evidence type="ECO:0000313" key="2">
    <source>
        <dbReference type="EMBL" id="ODH25964.1"/>
    </source>
</evidence>
<protein>
    <submittedName>
        <fullName evidence="2">Uncharacterized protein</fullName>
    </submittedName>
</protein>
<evidence type="ECO:0000256" key="1">
    <source>
        <dbReference type="SAM" id="MobiDB-lite"/>
    </source>
</evidence>
<comment type="caution">
    <text evidence="2">The sequence shown here is derived from an EMBL/GenBank/DDBJ whole genome shotgun (WGS) entry which is preliminary data.</text>
</comment>
<dbReference type="AlphaFoldDB" id="A0A1D2JBR4"/>
<reference evidence="2 3" key="1">
    <citation type="submission" date="2016-06" db="EMBL/GenBank/DDBJ databases">
        <authorList>
            <person name="Kjaerup R.B."/>
            <person name="Dalgaard T.S."/>
            <person name="Juul-Madsen H.R."/>
        </authorList>
    </citation>
    <scope>NUCLEOTIDE SEQUENCE [LARGE SCALE GENOMIC DNA]</scope>
    <source>
        <strain evidence="2 3">Pb300</strain>
    </source>
</reference>
<accession>A0A1D2JBR4</accession>
<evidence type="ECO:0000313" key="3">
    <source>
        <dbReference type="Proteomes" id="UP000242814"/>
    </source>
</evidence>
<dbReference type="Proteomes" id="UP000242814">
    <property type="component" value="Unassembled WGS sequence"/>
</dbReference>
<name>A0A1D2JBR4_PARBR</name>
<gene>
    <name evidence="2" type="ORF">ACO22_04915</name>
</gene>
<proteinExistence type="predicted"/>
<dbReference type="VEuPathDB" id="FungiDB:PADG_02960"/>
<sequence length="158" mass="18091">MSILSLIKTRKLINYRSIISVGVIKRIQAVMWSCLGHFIAAIHSGAEIWRDYMTSATGKVVPEMHGLFRPELNWKTDGRYCLHLIKTMRMCREMLRKESIQLAEFDNNNQRRSKDAQADERTSEALIRTKLISVQPSSAPADPRIEGSRTRITKSQGM</sequence>
<organism evidence="2 3">
    <name type="scientific">Paracoccidioides brasiliensis</name>
    <dbReference type="NCBI Taxonomy" id="121759"/>
    <lineage>
        <taxon>Eukaryota</taxon>
        <taxon>Fungi</taxon>
        <taxon>Dikarya</taxon>
        <taxon>Ascomycota</taxon>
        <taxon>Pezizomycotina</taxon>
        <taxon>Eurotiomycetes</taxon>
        <taxon>Eurotiomycetidae</taxon>
        <taxon>Onygenales</taxon>
        <taxon>Ajellomycetaceae</taxon>
        <taxon>Paracoccidioides</taxon>
    </lineage>
</organism>
<dbReference type="VEuPathDB" id="FungiDB:PABG_11141"/>
<dbReference type="EMBL" id="LZYO01000207">
    <property type="protein sequence ID" value="ODH25964.1"/>
    <property type="molecule type" value="Genomic_DNA"/>
</dbReference>